<dbReference type="RefSeq" id="WP_258331704.1">
    <property type="nucleotide sequence ID" value="NZ_JAPTGG010000007.1"/>
</dbReference>
<comment type="similarity">
    <text evidence="3 7">Belongs to the class-II aminoacyl-tRNA synthetase family. HisZ subfamily.</text>
</comment>
<dbReference type="GO" id="GO:0016757">
    <property type="term" value="F:glycosyltransferase activity"/>
    <property type="evidence" value="ECO:0007669"/>
    <property type="project" value="UniProtKB-KW"/>
</dbReference>
<comment type="pathway">
    <text evidence="2 7">Amino-acid biosynthesis; L-histidine biosynthesis; L-histidine from 5-phospho-alpha-D-ribose 1-diphosphate: step 1/9.</text>
</comment>
<comment type="subunit">
    <text evidence="7">Heteromultimer composed of HisG and HisZ subunits.</text>
</comment>
<dbReference type="Pfam" id="PF13393">
    <property type="entry name" value="tRNA-synt_His"/>
    <property type="match status" value="1"/>
</dbReference>
<name>A0A9J6RLG0_9GAMM</name>
<comment type="subcellular location">
    <subcellularLocation>
        <location evidence="1 7">Cytoplasm</location>
    </subcellularLocation>
</comment>
<dbReference type="NCBIfam" id="NF009086">
    <property type="entry name" value="PRK12421.1"/>
    <property type="match status" value="1"/>
</dbReference>
<feature type="binding site" evidence="8">
    <location>
        <begin position="83"/>
        <end position="85"/>
    </location>
    <ligand>
        <name>L-histidine</name>
        <dbReference type="ChEBI" id="CHEBI:57595"/>
    </ligand>
</feature>
<dbReference type="InterPro" id="IPR004517">
    <property type="entry name" value="HisZ"/>
</dbReference>
<dbReference type="PANTHER" id="PTHR11476">
    <property type="entry name" value="HISTIDYL-TRNA SYNTHETASE"/>
    <property type="match status" value="1"/>
</dbReference>
<protein>
    <recommendedName>
        <fullName evidence="4 7">ATP phosphoribosyltransferase regulatory subunit</fullName>
    </recommendedName>
</protein>
<evidence type="ECO:0000313" key="11">
    <source>
        <dbReference type="Proteomes" id="UP001069090"/>
    </source>
</evidence>
<comment type="miscellaneous">
    <text evidence="7">This function is generally fulfilled by the C-terminal part of HisG, which is missing in some bacteria such as this one.</text>
</comment>
<dbReference type="NCBIfam" id="NF008935">
    <property type="entry name" value="PRK12292.1-1"/>
    <property type="match status" value="1"/>
</dbReference>
<keyword evidence="5 7" id="KW-0963">Cytoplasm</keyword>
<keyword evidence="7" id="KW-0028">Amino-acid biosynthesis</keyword>
<comment type="caution">
    <text evidence="10">The sequence shown here is derived from an EMBL/GenBank/DDBJ whole genome shotgun (WGS) entry which is preliminary data.</text>
</comment>
<feature type="binding site" evidence="8">
    <location>
        <position position="273"/>
    </location>
    <ligand>
        <name>L-histidine</name>
        <dbReference type="ChEBI" id="CHEBI:57595"/>
    </ligand>
</feature>
<dbReference type="GO" id="GO:0000105">
    <property type="term" value="P:L-histidine biosynthetic process"/>
    <property type="evidence" value="ECO:0007669"/>
    <property type="project" value="UniProtKB-UniRule"/>
</dbReference>
<feature type="binding site" evidence="8">
    <location>
        <position position="126"/>
    </location>
    <ligand>
        <name>L-histidine</name>
        <dbReference type="ChEBI" id="CHEBI:57595"/>
    </ligand>
</feature>
<dbReference type="InterPro" id="IPR041715">
    <property type="entry name" value="HisRS-like_core"/>
</dbReference>
<dbReference type="PIRSF" id="PIRSF001549">
    <property type="entry name" value="His-tRNA_synth"/>
    <property type="match status" value="1"/>
</dbReference>
<evidence type="ECO:0000256" key="2">
    <source>
        <dbReference type="ARBA" id="ARBA00004667"/>
    </source>
</evidence>
<sequence length="391" mass="42299">MTIADRWLLPDGVEELLPEQAEQVEALRRKLLDLYHTWGYELVMPPLLEFTDSLLVGLGKDVDLQTFKVVDQLSGRTMGIRPDMTTQIARIDAHCLKRDGAVRLCYAGSVLHTRPKTLMASRSPIQLGAELYGDSSIDSDIEIISLMLETLRASGIANITLDLGHVSIYRALLAEAGLEEEAKQALFDALQRKSGTEINALIAAHVCQPQVASMMQALTQLNGGREVLSEAATVLAAAGEQVQLALAELGKVADSIAARMPDVNIYFDLSELRGYHYHTGLVFAALAPGLGQAVANGGRYDDVGKVFGRARPATGFSTDLKALLQLLPATAAQSHKAIAAPNSDDLALWQAIQQLRAQGERVLQTLSEQTAVAACDRQLVLEQGTWVVKPL</sequence>
<evidence type="ECO:0000256" key="5">
    <source>
        <dbReference type="ARBA" id="ARBA00022490"/>
    </source>
</evidence>
<proteinExistence type="inferred from homology"/>
<keyword evidence="11" id="KW-1185">Reference proteome</keyword>
<dbReference type="GO" id="GO:0005737">
    <property type="term" value="C:cytoplasm"/>
    <property type="evidence" value="ECO:0007669"/>
    <property type="project" value="UniProtKB-SubCell"/>
</dbReference>
<evidence type="ECO:0000256" key="8">
    <source>
        <dbReference type="PIRSR" id="PIRSR001549-1"/>
    </source>
</evidence>
<dbReference type="AlphaFoldDB" id="A0A9J6RLG0"/>
<keyword evidence="10" id="KW-0808">Transferase</keyword>
<dbReference type="NCBIfam" id="TIGR00443">
    <property type="entry name" value="hisZ_biosyn_reg"/>
    <property type="match status" value="1"/>
</dbReference>
<reference evidence="10 11" key="1">
    <citation type="submission" date="2022-12" db="EMBL/GenBank/DDBJ databases">
        <title>Dasania phycosphaerae sp. nov., isolated from particulate material of the south coast of Korea.</title>
        <authorList>
            <person name="Jiang Y."/>
        </authorList>
    </citation>
    <scope>NUCLEOTIDE SEQUENCE [LARGE SCALE GENOMIC DNA]</scope>
    <source>
        <strain evidence="10 11">GY-19</strain>
    </source>
</reference>
<evidence type="ECO:0000313" key="10">
    <source>
        <dbReference type="EMBL" id="MCZ0865558.1"/>
    </source>
</evidence>
<dbReference type="Gene3D" id="3.30.930.10">
    <property type="entry name" value="Bira Bifunctional Protein, Domain 2"/>
    <property type="match status" value="1"/>
</dbReference>
<dbReference type="Proteomes" id="UP001069090">
    <property type="component" value="Unassembled WGS sequence"/>
</dbReference>
<organism evidence="10 11">
    <name type="scientific">Dasania phycosphaerae</name>
    <dbReference type="NCBI Taxonomy" id="2950436"/>
    <lineage>
        <taxon>Bacteria</taxon>
        <taxon>Pseudomonadati</taxon>
        <taxon>Pseudomonadota</taxon>
        <taxon>Gammaproteobacteria</taxon>
        <taxon>Cellvibrionales</taxon>
        <taxon>Spongiibacteraceae</taxon>
        <taxon>Dasania</taxon>
    </lineage>
</organism>
<evidence type="ECO:0000256" key="1">
    <source>
        <dbReference type="ARBA" id="ARBA00004496"/>
    </source>
</evidence>
<comment type="function">
    <text evidence="6 7">Required for the first step of histidine biosynthesis. May allow the feedback regulation of ATP phosphoribosyltransferase activity by histidine.</text>
</comment>
<keyword evidence="7" id="KW-0368">Histidine biosynthesis</keyword>
<dbReference type="CDD" id="cd00773">
    <property type="entry name" value="HisRS-like_core"/>
    <property type="match status" value="1"/>
</dbReference>
<dbReference type="HAMAP" id="MF_00125">
    <property type="entry name" value="HisZ"/>
    <property type="match status" value="1"/>
</dbReference>
<gene>
    <name evidence="7" type="primary">hisZ</name>
    <name evidence="10" type="ORF">O0V09_10120</name>
</gene>
<evidence type="ECO:0000256" key="3">
    <source>
        <dbReference type="ARBA" id="ARBA00005539"/>
    </source>
</evidence>
<evidence type="ECO:0000256" key="6">
    <source>
        <dbReference type="ARBA" id="ARBA00025246"/>
    </source>
</evidence>
<dbReference type="EMBL" id="JAPTGG010000007">
    <property type="protein sequence ID" value="MCZ0865558.1"/>
    <property type="molecule type" value="Genomic_DNA"/>
</dbReference>
<keyword evidence="10" id="KW-0328">Glycosyltransferase</keyword>
<dbReference type="InterPro" id="IPR004516">
    <property type="entry name" value="HisRS/HisZ"/>
</dbReference>
<evidence type="ECO:0000256" key="7">
    <source>
        <dbReference type="HAMAP-Rule" id="MF_00125"/>
    </source>
</evidence>
<dbReference type="PANTHER" id="PTHR11476:SF7">
    <property type="entry name" value="HISTIDINE--TRNA LIGASE"/>
    <property type="match status" value="1"/>
</dbReference>
<evidence type="ECO:0000256" key="4">
    <source>
        <dbReference type="ARBA" id="ARBA00020397"/>
    </source>
</evidence>
<accession>A0A9J6RLG0</accession>
<dbReference type="InterPro" id="IPR045864">
    <property type="entry name" value="aa-tRNA-synth_II/BPL/LPL"/>
</dbReference>
<dbReference type="SUPFAM" id="SSF55681">
    <property type="entry name" value="Class II aaRS and biotin synthetases"/>
    <property type="match status" value="1"/>
</dbReference>
<evidence type="ECO:0000259" key="9">
    <source>
        <dbReference type="Pfam" id="PF13393"/>
    </source>
</evidence>
<feature type="domain" description="Class II Histidinyl-tRNA synthetase (HisRS)-like catalytic core" evidence="9">
    <location>
        <begin position="12"/>
        <end position="323"/>
    </location>
</feature>
<feature type="binding site" evidence="8">
    <location>
        <position position="130"/>
    </location>
    <ligand>
        <name>L-histidine</name>
        <dbReference type="ChEBI" id="CHEBI:57595"/>
    </ligand>
</feature>